<accession>A0A1H9MS00</accession>
<dbReference type="PANTHER" id="PTHR30121:SF6">
    <property type="entry name" value="SLR6007 PROTEIN"/>
    <property type="match status" value="1"/>
</dbReference>
<keyword evidence="2" id="KW-0067">ATP-binding</keyword>
<keyword evidence="2" id="KW-0547">Nucleotide-binding</keyword>
<dbReference type="AlphaFoldDB" id="A0A1H9MS00"/>
<dbReference type="PANTHER" id="PTHR30121">
    <property type="entry name" value="UNCHARACTERIZED PROTEIN YJGR-RELATED"/>
    <property type="match status" value="1"/>
</dbReference>
<dbReference type="InterPro" id="IPR002789">
    <property type="entry name" value="HerA_central"/>
</dbReference>
<keyword evidence="2" id="KW-0347">Helicase</keyword>
<dbReference type="EMBL" id="FOGI01000002">
    <property type="protein sequence ID" value="SER25903.1"/>
    <property type="molecule type" value="Genomic_DNA"/>
</dbReference>
<dbReference type="Pfam" id="PF01935">
    <property type="entry name" value="DUF87"/>
    <property type="match status" value="1"/>
</dbReference>
<dbReference type="GO" id="GO:0004386">
    <property type="term" value="F:helicase activity"/>
    <property type="evidence" value="ECO:0007669"/>
    <property type="project" value="UniProtKB-KW"/>
</dbReference>
<organism evidence="2 3">
    <name type="scientific">Actinokineospora terrae</name>
    <dbReference type="NCBI Taxonomy" id="155974"/>
    <lineage>
        <taxon>Bacteria</taxon>
        <taxon>Bacillati</taxon>
        <taxon>Actinomycetota</taxon>
        <taxon>Actinomycetes</taxon>
        <taxon>Pseudonocardiales</taxon>
        <taxon>Pseudonocardiaceae</taxon>
        <taxon>Actinokineospora</taxon>
    </lineage>
</organism>
<dbReference type="Proteomes" id="UP000199051">
    <property type="component" value="Unassembled WGS sequence"/>
</dbReference>
<dbReference type="STRING" id="155974.SAMN04487818_102280"/>
<gene>
    <name evidence="2" type="ORF">SAMN04487818_102280</name>
</gene>
<sequence>MNAERLARRYREVSAGNSTGLWRVRLLAGGADESSATAVAGLLVAGQDFRGTPYALIPTKPVHGLDAATQHEPFLADPRLVTSLAQVPTAEIPGIRLVERSTFDVTPEHVADAETVLVGQVLDHDGLPAGALRVGFDTLNRHTFVSGATGSGKSQTVRAILEQLARAPRPVPWLVIEPAKAEYAGMAGRLRDLDPPVLAIRPGDPLAVPGCLNPLEPEPGFPLQTHIDLVRALFLAAFDAFEPFPQVLSHALDRAYRDLGWDLALGEPRTAGVTPRYPTLGEPRDIALDVVEDIGYGREITDNVRGFIDVRLGSLTLGTPGRFFHGGHALDVGGLLGRNTVLELEDVGSDQDQAFLIGAVLIRINEHLRQRHAAAPSGEHLRHVTVIEEAHRLLKKVEPGSPAAHAVELFATLLAEVRAYGEGIIVAEQIPSKVTPDVVKNSALKIVHRLPAADDRALVGATMNLTDEQSRYVVALPPGQAALFAGGMDHPILTRVPLGNARESADHVDRTPAISAPRSPACPARCAAEPCTRRRIREAERLAESTPRLVLWIELTTIALVTGVARPRPEREWISRLKAGTDRPVLDCAISGVIQDAVHTRYPALVEHYQPEGLARHLRSVCDGVLAGRTVDSGLDPRWQAGQHRWSDVLVALAETEDSPDPHPDTRQWRLRGLRLPDAPCREQLDALLAMPELLLDTPIVHRGRVEPAYFERAATRISPTGDPADRVVKAADFLNLAWNPAELLYAGGEHP</sequence>
<protein>
    <submittedName>
        <fullName evidence="2">DNA helicase HerA, contains HAS-barrel and ATPase domains</fullName>
    </submittedName>
</protein>
<keyword evidence="2" id="KW-0378">Hydrolase</keyword>
<dbReference type="Gene3D" id="3.40.50.300">
    <property type="entry name" value="P-loop containing nucleotide triphosphate hydrolases"/>
    <property type="match status" value="2"/>
</dbReference>
<dbReference type="InterPro" id="IPR027417">
    <property type="entry name" value="P-loop_NTPase"/>
</dbReference>
<proteinExistence type="predicted"/>
<dbReference type="SUPFAM" id="SSF52540">
    <property type="entry name" value="P-loop containing nucleoside triphosphate hydrolases"/>
    <property type="match status" value="1"/>
</dbReference>
<reference evidence="3" key="1">
    <citation type="submission" date="2016-10" db="EMBL/GenBank/DDBJ databases">
        <authorList>
            <person name="Varghese N."/>
            <person name="Submissions S."/>
        </authorList>
    </citation>
    <scope>NUCLEOTIDE SEQUENCE [LARGE SCALE GENOMIC DNA]</scope>
    <source>
        <strain evidence="3">DSM 44260</strain>
    </source>
</reference>
<evidence type="ECO:0000313" key="3">
    <source>
        <dbReference type="Proteomes" id="UP000199051"/>
    </source>
</evidence>
<keyword evidence="3" id="KW-1185">Reference proteome</keyword>
<dbReference type="InterPro" id="IPR051162">
    <property type="entry name" value="T4SS_component"/>
</dbReference>
<dbReference type="RefSeq" id="WP_092775210.1">
    <property type="nucleotide sequence ID" value="NZ_FOGI01000002.1"/>
</dbReference>
<evidence type="ECO:0000259" key="1">
    <source>
        <dbReference type="Pfam" id="PF01935"/>
    </source>
</evidence>
<name>A0A1H9MS00_9PSEU</name>
<feature type="domain" description="Helicase HerA central" evidence="1">
    <location>
        <begin position="118"/>
        <end position="187"/>
    </location>
</feature>
<evidence type="ECO:0000313" key="2">
    <source>
        <dbReference type="EMBL" id="SER25903.1"/>
    </source>
</evidence>